<comment type="similarity">
    <text evidence="7">Belongs to the RecR family.</text>
</comment>
<evidence type="ECO:0000256" key="1">
    <source>
        <dbReference type="ARBA" id="ARBA00022723"/>
    </source>
</evidence>
<dbReference type="InterPro" id="IPR034137">
    <property type="entry name" value="TOPRIM_RecR"/>
</dbReference>
<feature type="zinc finger region" description="C4-type" evidence="7">
    <location>
        <begin position="51"/>
        <end position="66"/>
    </location>
</feature>
<accession>A0A2P7MSZ1</accession>
<dbReference type="EMBL" id="PXXO01000013">
    <property type="protein sequence ID" value="PSJ04312.1"/>
    <property type="molecule type" value="Genomic_DNA"/>
</dbReference>
<keyword evidence="10" id="KW-1185">Reference proteome</keyword>
<organism evidence="9 10">
    <name type="scientific">Cyanobium usitatum str. Tous</name>
    <dbReference type="NCBI Taxonomy" id="2116684"/>
    <lineage>
        <taxon>Bacteria</taxon>
        <taxon>Bacillati</taxon>
        <taxon>Cyanobacteriota</taxon>
        <taxon>Cyanophyceae</taxon>
        <taxon>Synechococcales</taxon>
        <taxon>Prochlorococcaceae</taxon>
        <taxon>Cyanobium</taxon>
    </lineage>
</organism>
<dbReference type="PANTHER" id="PTHR30446:SF0">
    <property type="entry name" value="RECOMBINATION PROTEIN RECR"/>
    <property type="match status" value="1"/>
</dbReference>
<comment type="function">
    <text evidence="7">May play a role in DNA repair. It seems to be involved in an RecBC-independent recombinational process of DNA repair. It may act with RecF and RecO.</text>
</comment>
<dbReference type="Pfam" id="PF13662">
    <property type="entry name" value="Toprim_4"/>
    <property type="match status" value="1"/>
</dbReference>
<keyword evidence="4 7" id="KW-0862">Zinc</keyword>
<gene>
    <name evidence="7" type="primary">recR</name>
    <name evidence="9" type="ORF">C7K55_10855</name>
</gene>
<evidence type="ECO:0000313" key="10">
    <source>
        <dbReference type="Proteomes" id="UP000243002"/>
    </source>
</evidence>
<dbReference type="OrthoDB" id="9802672at2"/>
<dbReference type="GO" id="GO:0003677">
    <property type="term" value="F:DNA binding"/>
    <property type="evidence" value="ECO:0007669"/>
    <property type="project" value="UniProtKB-UniRule"/>
</dbReference>
<evidence type="ECO:0000256" key="6">
    <source>
        <dbReference type="ARBA" id="ARBA00023204"/>
    </source>
</evidence>
<protein>
    <recommendedName>
        <fullName evidence="7">Recombination protein RecR</fullName>
    </recommendedName>
</protein>
<dbReference type="RefSeq" id="WP_106632752.1">
    <property type="nucleotide sequence ID" value="NZ_PXXO01000013.1"/>
</dbReference>
<evidence type="ECO:0000259" key="8">
    <source>
        <dbReference type="PROSITE" id="PS50880"/>
    </source>
</evidence>
<comment type="caution">
    <text evidence="9">The sequence shown here is derived from an EMBL/GenBank/DDBJ whole genome shotgun (WGS) entry which is preliminary data.</text>
</comment>
<dbReference type="HAMAP" id="MF_00017">
    <property type="entry name" value="RecR"/>
    <property type="match status" value="1"/>
</dbReference>
<dbReference type="PROSITE" id="PS50880">
    <property type="entry name" value="TOPRIM"/>
    <property type="match status" value="1"/>
</dbReference>
<evidence type="ECO:0000313" key="9">
    <source>
        <dbReference type="EMBL" id="PSJ04312.1"/>
    </source>
</evidence>
<dbReference type="Pfam" id="PF21176">
    <property type="entry name" value="RecR_HhH"/>
    <property type="match status" value="1"/>
</dbReference>
<keyword evidence="5 7" id="KW-0233">DNA recombination</keyword>
<dbReference type="InterPro" id="IPR015967">
    <property type="entry name" value="Rcmb_RecR_Znf"/>
</dbReference>
<dbReference type="SUPFAM" id="SSF111304">
    <property type="entry name" value="Recombination protein RecR"/>
    <property type="match status" value="1"/>
</dbReference>
<dbReference type="GO" id="GO:0006310">
    <property type="term" value="P:DNA recombination"/>
    <property type="evidence" value="ECO:0007669"/>
    <property type="project" value="UniProtKB-UniRule"/>
</dbReference>
<dbReference type="InterPro" id="IPR023627">
    <property type="entry name" value="Rcmb_RecR"/>
</dbReference>
<keyword evidence="1 7" id="KW-0479">Metal-binding</keyword>
<name>A0A2P7MSZ1_9CYAN</name>
<dbReference type="Pfam" id="PF21175">
    <property type="entry name" value="RecR_C"/>
    <property type="match status" value="1"/>
</dbReference>
<proteinExistence type="inferred from homology"/>
<dbReference type="Gene3D" id="1.10.8.420">
    <property type="entry name" value="RecR Domain 1"/>
    <property type="match status" value="1"/>
</dbReference>
<keyword evidence="6 7" id="KW-0234">DNA repair</keyword>
<dbReference type="Gene3D" id="3.40.1360.10">
    <property type="match status" value="1"/>
</dbReference>
<dbReference type="InterPro" id="IPR000093">
    <property type="entry name" value="DNA_Rcmb_RecR"/>
</dbReference>
<dbReference type="Gene3D" id="6.10.250.240">
    <property type="match status" value="1"/>
</dbReference>
<sequence>MARLIDQFERLPGIGPRTAQRLALHLLRQPEEQVRNFADALLAARSQVGQCKCCFHLSAEPICEICRNEERGNGQLCVVADSRDLLAMERTREFKGHYHVLCGLISPMDGIGPELLQIQPLVNRVDKESITEVILALTPSVEGDTTSLYLARLLKPFTTVSRIAYGLPVGSELEYADEVTLARAFEGRRQVE</sequence>
<feature type="domain" description="Toprim" evidence="8">
    <location>
        <begin position="74"/>
        <end position="168"/>
    </location>
</feature>
<dbReference type="CDD" id="cd01025">
    <property type="entry name" value="TOPRIM_recR"/>
    <property type="match status" value="1"/>
</dbReference>
<evidence type="ECO:0000256" key="3">
    <source>
        <dbReference type="ARBA" id="ARBA00022771"/>
    </source>
</evidence>
<dbReference type="Pfam" id="PF02132">
    <property type="entry name" value="RecR_ZnF"/>
    <property type="match status" value="1"/>
</dbReference>
<dbReference type="GO" id="GO:0006281">
    <property type="term" value="P:DNA repair"/>
    <property type="evidence" value="ECO:0007669"/>
    <property type="project" value="UniProtKB-UniRule"/>
</dbReference>
<dbReference type="NCBIfam" id="TIGR00615">
    <property type="entry name" value="recR"/>
    <property type="match status" value="1"/>
</dbReference>
<evidence type="ECO:0000256" key="5">
    <source>
        <dbReference type="ARBA" id="ARBA00023172"/>
    </source>
</evidence>
<keyword evidence="2 7" id="KW-0227">DNA damage</keyword>
<dbReference type="GO" id="GO:0008270">
    <property type="term" value="F:zinc ion binding"/>
    <property type="evidence" value="ECO:0007669"/>
    <property type="project" value="UniProtKB-KW"/>
</dbReference>
<dbReference type="PANTHER" id="PTHR30446">
    <property type="entry name" value="RECOMBINATION PROTEIN RECR"/>
    <property type="match status" value="1"/>
</dbReference>
<dbReference type="Proteomes" id="UP000243002">
    <property type="component" value="Unassembled WGS sequence"/>
</dbReference>
<evidence type="ECO:0000256" key="2">
    <source>
        <dbReference type="ARBA" id="ARBA00022763"/>
    </source>
</evidence>
<evidence type="ECO:0000256" key="4">
    <source>
        <dbReference type="ARBA" id="ARBA00022833"/>
    </source>
</evidence>
<keyword evidence="3 7" id="KW-0863">Zinc-finger</keyword>
<dbReference type="InterPro" id="IPR006171">
    <property type="entry name" value="TOPRIM_dom"/>
</dbReference>
<dbReference type="SMART" id="SM00493">
    <property type="entry name" value="TOPRIM"/>
    <property type="match status" value="1"/>
</dbReference>
<evidence type="ECO:0000256" key="7">
    <source>
        <dbReference type="HAMAP-Rule" id="MF_00017"/>
    </source>
</evidence>
<reference evidence="9 10" key="1">
    <citation type="journal article" date="2018" name="Environ. Microbiol.">
        <title>Ecological and genomic features of two widespread freshwater picocyanobacteria.</title>
        <authorList>
            <person name="Cabello-Yeves P.J."/>
            <person name="Picazo A."/>
            <person name="Camacho A."/>
            <person name="Callieri C."/>
            <person name="Rosselli R."/>
            <person name="Roda-Garcia J.J."/>
            <person name="Coutinho F.H."/>
            <person name="Rodriguez-Valera F."/>
        </authorList>
    </citation>
    <scope>NUCLEOTIDE SEQUENCE [LARGE SCALE GENOMIC DNA]</scope>
    <source>
        <strain evidence="9 10">Tous</strain>
    </source>
</reference>
<dbReference type="AlphaFoldDB" id="A0A2P7MSZ1"/>